<organism evidence="2 3">
    <name type="scientific">Blumeria graminis f. sp. triticale</name>
    <dbReference type="NCBI Taxonomy" id="1689686"/>
    <lineage>
        <taxon>Eukaryota</taxon>
        <taxon>Fungi</taxon>
        <taxon>Dikarya</taxon>
        <taxon>Ascomycota</taxon>
        <taxon>Pezizomycotina</taxon>
        <taxon>Leotiomycetes</taxon>
        <taxon>Erysiphales</taxon>
        <taxon>Erysiphaceae</taxon>
        <taxon>Blumeria</taxon>
    </lineage>
</organism>
<evidence type="ECO:0000256" key="1">
    <source>
        <dbReference type="SAM" id="SignalP"/>
    </source>
</evidence>
<dbReference type="AlphaFoldDB" id="A0A9W4D0L4"/>
<sequence length="78" mass="8622">MKLYLSKLLTLALFLVEPAAAAWSYDCKRISFAESDVEKAIALAVENGVPMVEVKNLRRQSRYRVFLESISGSPGVSS</sequence>
<dbReference type="EMBL" id="CAJHIT010000006">
    <property type="protein sequence ID" value="CAD6502390.1"/>
    <property type="molecule type" value="Genomic_DNA"/>
</dbReference>
<evidence type="ECO:0000313" key="2">
    <source>
        <dbReference type="EMBL" id="CAD6502390.1"/>
    </source>
</evidence>
<proteinExistence type="predicted"/>
<feature type="chain" id="PRO_5040994842" evidence="1">
    <location>
        <begin position="22"/>
        <end position="78"/>
    </location>
</feature>
<evidence type="ECO:0000313" key="3">
    <source>
        <dbReference type="Proteomes" id="UP000683417"/>
    </source>
</evidence>
<gene>
    <name evidence="2" type="ORF">BGTH12_LOCUS3748</name>
</gene>
<dbReference type="Proteomes" id="UP000683417">
    <property type="component" value="Unassembled WGS sequence"/>
</dbReference>
<feature type="signal peptide" evidence="1">
    <location>
        <begin position="1"/>
        <end position="21"/>
    </location>
</feature>
<comment type="caution">
    <text evidence="2">The sequence shown here is derived from an EMBL/GenBank/DDBJ whole genome shotgun (WGS) entry which is preliminary data.</text>
</comment>
<keyword evidence="1" id="KW-0732">Signal</keyword>
<name>A0A9W4D0L4_BLUGR</name>
<accession>A0A9W4D0L4</accession>
<reference evidence="2" key="1">
    <citation type="submission" date="2020-10" db="EMBL/GenBank/DDBJ databases">
        <authorList>
            <person name="Muller C M."/>
        </authorList>
    </citation>
    <scope>NUCLEOTIDE SEQUENCE</scope>
    <source>
        <strain evidence="2">THUN-12</strain>
    </source>
</reference>
<protein>
    <submittedName>
        <fullName evidence="2">BgTH12-04982</fullName>
    </submittedName>
</protein>